<organism evidence="10 11">
    <name type="scientific">Thermosipho japonicus</name>
    <dbReference type="NCBI Taxonomy" id="90323"/>
    <lineage>
        <taxon>Bacteria</taxon>
        <taxon>Thermotogati</taxon>
        <taxon>Thermotogota</taxon>
        <taxon>Thermotogae</taxon>
        <taxon>Thermotogales</taxon>
        <taxon>Fervidobacteriaceae</taxon>
        <taxon>Thermosipho</taxon>
    </lineage>
</organism>
<dbReference type="EMBL" id="JACHEX010000001">
    <property type="protein sequence ID" value="MBB6061601.1"/>
    <property type="molecule type" value="Genomic_DNA"/>
</dbReference>
<feature type="binding site" evidence="8">
    <location>
        <begin position="9"/>
        <end position="17"/>
    </location>
    <ligand>
        <name>ATP</name>
        <dbReference type="ChEBI" id="CHEBI:30616"/>
    </ligand>
</feature>
<keyword evidence="5 8" id="KW-0067">ATP-binding</keyword>
<evidence type="ECO:0000256" key="7">
    <source>
        <dbReference type="ARBA" id="ARBA00048478"/>
    </source>
</evidence>
<proteinExistence type="inferred from homology"/>
<gene>
    <name evidence="8" type="primary">cmk</name>
    <name evidence="10" type="ORF">HNP65_000023</name>
</gene>
<dbReference type="NCBIfam" id="TIGR00017">
    <property type="entry name" value="cmk"/>
    <property type="match status" value="1"/>
</dbReference>
<sequence length="222" mass="25184">MPCRIAIDGPAGSGKTTVAKILANRLGIYYLDTGAMYRIIGLYLDEKGVENDSDIEKELSTIKLEFINGDFYLNGKRVGDEIRTPYAGICASKYAKKAIVRKFLTRIQQKISKNENIVVEGRDIGTVVIPDAEVKIFLVASTEERAKRRYKELLDKGVNVSYEEVLNEIILRDKQDTEREIAPLRQPDDAILIDSTKYTIEEVINKILEVVLERCKLKLQKE</sequence>
<reference evidence="10 11" key="1">
    <citation type="submission" date="2020-08" db="EMBL/GenBank/DDBJ databases">
        <title>Genomic Encyclopedia of Type Strains, Phase IV (KMG-IV): sequencing the most valuable type-strain genomes for metagenomic binning, comparative biology and taxonomic classification.</title>
        <authorList>
            <person name="Goeker M."/>
        </authorList>
    </citation>
    <scope>NUCLEOTIDE SEQUENCE [LARGE SCALE GENOMIC DNA]</scope>
    <source>
        <strain evidence="10 11">DSM 13481</strain>
    </source>
</reference>
<evidence type="ECO:0000256" key="1">
    <source>
        <dbReference type="ARBA" id="ARBA00009427"/>
    </source>
</evidence>
<dbReference type="Proteomes" id="UP000555828">
    <property type="component" value="Unassembled WGS sequence"/>
</dbReference>
<comment type="catalytic activity">
    <reaction evidence="7 8">
        <text>CMP + ATP = CDP + ADP</text>
        <dbReference type="Rhea" id="RHEA:11600"/>
        <dbReference type="ChEBI" id="CHEBI:30616"/>
        <dbReference type="ChEBI" id="CHEBI:58069"/>
        <dbReference type="ChEBI" id="CHEBI:60377"/>
        <dbReference type="ChEBI" id="CHEBI:456216"/>
        <dbReference type="EC" id="2.7.4.25"/>
    </reaction>
</comment>
<dbReference type="EC" id="2.7.4.25" evidence="8"/>
<keyword evidence="3 8" id="KW-0547">Nucleotide-binding</keyword>
<keyword evidence="11" id="KW-1185">Reference proteome</keyword>
<evidence type="ECO:0000256" key="2">
    <source>
        <dbReference type="ARBA" id="ARBA00022679"/>
    </source>
</evidence>
<keyword evidence="2 8" id="KW-0808">Transferase</keyword>
<comment type="similarity">
    <text evidence="1 8">Belongs to the cytidylate kinase family. Type 1 subfamily.</text>
</comment>
<dbReference type="AlphaFoldDB" id="A0A841GTB3"/>
<dbReference type="InterPro" id="IPR003136">
    <property type="entry name" value="Cytidylate_kin"/>
</dbReference>
<protein>
    <recommendedName>
        <fullName evidence="8">Cytidylate kinase</fullName>
        <shortName evidence="8">CK</shortName>
        <ecNumber evidence="8">2.7.4.25</ecNumber>
    </recommendedName>
    <alternativeName>
        <fullName evidence="8">Cytidine monophosphate kinase</fullName>
        <shortName evidence="8">CMP kinase</shortName>
    </alternativeName>
</protein>
<evidence type="ECO:0000256" key="4">
    <source>
        <dbReference type="ARBA" id="ARBA00022777"/>
    </source>
</evidence>
<dbReference type="CDD" id="cd02020">
    <property type="entry name" value="CMPK"/>
    <property type="match status" value="1"/>
</dbReference>
<dbReference type="InterPro" id="IPR011994">
    <property type="entry name" value="Cytidylate_kinase_dom"/>
</dbReference>
<dbReference type="Gene3D" id="3.40.50.300">
    <property type="entry name" value="P-loop containing nucleotide triphosphate hydrolases"/>
    <property type="match status" value="1"/>
</dbReference>
<evidence type="ECO:0000256" key="8">
    <source>
        <dbReference type="HAMAP-Rule" id="MF_00238"/>
    </source>
</evidence>
<accession>A0A841GTB3</accession>
<comment type="caution">
    <text evidence="10">The sequence shown here is derived from an EMBL/GenBank/DDBJ whole genome shotgun (WGS) entry which is preliminary data.</text>
</comment>
<dbReference type="SUPFAM" id="SSF52540">
    <property type="entry name" value="P-loop containing nucleoside triphosphate hydrolases"/>
    <property type="match status" value="1"/>
</dbReference>
<evidence type="ECO:0000256" key="6">
    <source>
        <dbReference type="ARBA" id="ARBA00047615"/>
    </source>
</evidence>
<evidence type="ECO:0000256" key="5">
    <source>
        <dbReference type="ARBA" id="ARBA00022840"/>
    </source>
</evidence>
<evidence type="ECO:0000259" key="9">
    <source>
        <dbReference type="Pfam" id="PF02224"/>
    </source>
</evidence>
<comment type="subcellular location">
    <subcellularLocation>
        <location evidence="8">Cytoplasm</location>
    </subcellularLocation>
</comment>
<dbReference type="GO" id="GO:0006220">
    <property type="term" value="P:pyrimidine nucleotide metabolic process"/>
    <property type="evidence" value="ECO:0007669"/>
    <property type="project" value="UniProtKB-UniRule"/>
</dbReference>
<evidence type="ECO:0000313" key="10">
    <source>
        <dbReference type="EMBL" id="MBB6061601.1"/>
    </source>
</evidence>
<evidence type="ECO:0000256" key="3">
    <source>
        <dbReference type="ARBA" id="ARBA00022741"/>
    </source>
</evidence>
<name>A0A841GTB3_9BACT</name>
<dbReference type="GO" id="GO:0005524">
    <property type="term" value="F:ATP binding"/>
    <property type="evidence" value="ECO:0007669"/>
    <property type="project" value="UniProtKB-UniRule"/>
</dbReference>
<evidence type="ECO:0000313" key="11">
    <source>
        <dbReference type="Proteomes" id="UP000555828"/>
    </source>
</evidence>
<keyword evidence="4 8" id="KW-0418">Kinase</keyword>
<comment type="catalytic activity">
    <reaction evidence="6 8">
        <text>dCMP + ATP = dCDP + ADP</text>
        <dbReference type="Rhea" id="RHEA:25094"/>
        <dbReference type="ChEBI" id="CHEBI:30616"/>
        <dbReference type="ChEBI" id="CHEBI:57566"/>
        <dbReference type="ChEBI" id="CHEBI:58593"/>
        <dbReference type="ChEBI" id="CHEBI:456216"/>
        <dbReference type="EC" id="2.7.4.25"/>
    </reaction>
</comment>
<dbReference type="Pfam" id="PF02224">
    <property type="entry name" value="Cytidylate_kin"/>
    <property type="match status" value="1"/>
</dbReference>
<keyword evidence="8" id="KW-0963">Cytoplasm</keyword>
<dbReference type="GO" id="GO:0005737">
    <property type="term" value="C:cytoplasm"/>
    <property type="evidence" value="ECO:0007669"/>
    <property type="project" value="UniProtKB-SubCell"/>
</dbReference>
<dbReference type="InterPro" id="IPR027417">
    <property type="entry name" value="P-loop_NTPase"/>
</dbReference>
<dbReference type="HAMAP" id="MF_00238">
    <property type="entry name" value="Cytidyl_kinase_type1"/>
    <property type="match status" value="1"/>
</dbReference>
<feature type="domain" description="Cytidylate kinase" evidence="9">
    <location>
        <begin position="5"/>
        <end position="211"/>
    </location>
</feature>
<dbReference type="RefSeq" id="WP_184618382.1">
    <property type="nucleotide sequence ID" value="NZ_JACHEX010000001.1"/>
</dbReference>
<dbReference type="GO" id="GO:0036431">
    <property type="term" value="F:dCMP kinase activity"/>
    <property type="evidence" value="ECO:0007669"/>
    <property type="project" value="InterPro"/>
</dbReference>